<evidence type="ECO:0000256" key="2">
    <source>
        <dbReference type="ARBA" id="ARBA00022759"/>
    </source>
</evidence>
<dbReference type="GO" id="GO:0016787">
    <property type="term" value="F:hydrolase activity"/>
    <property type="evidence" value="ECO:0007669"/>
    <property type="project" value="UniProtKB-KW"/>
</dbReference>
<dbReference type="GO" id="GO:0006298">
    <property type="term" value="P:mismatch repair"/>
    <property type="evidence" value="ECO:0007669"/>
    <property type="project" value="InterPro"/>
</dbReference>
<dbReference type="CDD" id="cd00221">
    <property type="entry name" value="Vsr"/>
    <property type="match status" value="1"/>
</dbReference>
<dbReference type="EMBL" id="AZEQ01000019">
    <property type="protein sequence ID" value="KRL24289.1"/>
    <property type="molecule type" value="Genomic_DNA"/>
</dbReference>
<keyword evidence="3" id="KW-0227">DNA damage</keyword>
<evidence type="ECO:0000259" key="7">
    <source>
        <dbReference type="Pfam" id="PF04480"/>
    </source>
</evidence>
<dbReference type="NCBIfam" id="TIGR00632">
    <property type="entry name" value="vsr"/>
    <property type="match status" value="1"/>
</dbReference>
<keyword evidence="2 8" id="KW-0255">Endonuclease</keyword>
<dbReference type="Pfam" id="PF03852">
    <property type="entry name" value="Vsr"/>
    <property type="match status" value="1"/>
</dbReference>
<evidence type="ECO:0000313" key="9">
    <source>
        <dbReference type="Proteomes" id="UP000050901"/>
    </source>
</evidence>
<dbReference type="AlphaFoldDB" id="A0A0R1NW56"/>
<dbReference type="InterPro" id="IPR004603">
    <property type="entry name" value="DNA_mismatch_endonuc_vsr"/>
</dbReference>
<accession>A0A0R1NW56</accession>
<reference evidence="8 9" key="1">
    <citation type="journal article" date="2015" name="Genome Announc.">
        <title>Expanding the biotechnology potential of lactobacilli through comparative genomics of 213 strains and associated genera.</title>
        <authorList>
            <person name="Sun Z."/>
            <person name="Harris H.M."/>
            <person name="McCann A."/>
            <person name="Guo C."/>
            <person name="Argimon S."/>
            <person name="Zhang W."/>
            <person name="Yang X."/>
            <person name="Jeffery I.B."/>
            <person name="Cooney J.C."/>
            <person name="Kagawa T.F."/>
            <person name="Liu W."/>
            <person name="Song Y."/>
            <person name="Salvetti E."/>
            <person name="Wrobel A."/>
            <person name="Rasinkangas P."/>
            <person name="Parkhill J."/>
            <person name="Rea M.C."/>
            <person name="O'Sullivan O."/>
            <person name="Ritari J."/>
            <person name="Douillard F.P."/>
            <person name="Paul Ross R."/>
            <person name="Yang R."/>
            <person name="Briner A.E."/>
            <person name="Felis G.E."/>
            <person name="de Vos W.M."/>
            <person name="Barrangou R."/>
            <person name="Klaenhammer T.R."/>
            <person name="Caufield P.W."/>
            <person name="Cui Y."/>
            <person name="Zhang H."/>
            <person name="O'Toole P.W."/>
        </authorList>
    </citation>
    <scope>NUCLEOTIDE SEQUENCE [LARGE SCALE GENOMIC DNA]</scope>
    <source>
        <strain evidence="8 9">DSM 13345</strain>
    </source>
</reference>
<keyword evidence="1" id="KW-0540">Nuclease</keyword>
<dbReference type="Pfam" id="PF04480">
    <property type="entry name" value="DUF559"/>
    <property type="match status" value="1"/>
</dbReference>
<keyword evidence="5" id="KW-0234">DNA repair</keyword>
<dbReference type="InterPro" id="IPR007569">
    <property type="entry name" value="DUF559"/>
</dbReference>
<evidence type="ECO:0000313" key="8">
    <source>
        <dbReference type="EMBL" id="KRL24289.1"/>
    </source>
</evidence>
<dbReference type="Proteomes" id="UP000050901">
    <property type="component" value="Unassembled WGS sequence"/>
</dbReference>
<evidence type="ECO:0000256" key="5">
    <source>
        <dbReference type="ARBA" id="ARBA00023204"/>
    </source>
</evidence>
<dbReference type="PATRIC" id="fig|1423771.3.peg.837"/>
<gene>
    <name evidence="8" type="ORF">FC47_GL000830</name>
</gene>
<dbReference type="InterPro" id="IPR011335">
    <property type="entry name" value="Restrct_endonuc-II-like"/>
</dbReference>
<evidence type="ECO:0000256" key="6">
    <source>
        <dbReference type="ARBA" id="ARBA00029466"/>
    </source>
</evidence>
<comment type="similarity">
    <text evidence="6">Belongs to the Vsr family.</text>
</comment>
<evidence type="ECO:0000256" key="1">
    <source>
        <dbReference type="ARBA" id="ARBA00022722"/>
    </source>
</evidence>
<comment type="caution">
    <text evidence="8">The sequence shown here is derived from an EMBL/GenBank/DDBJ whole genome shotgun (WGS) entry which is preliminary data.</text>
</comment>
<dbReference type="GO" id="GO:0004519">
    <property type="term" value="F:endonuclease activity"/>
    <property type="evidence" value="ECO:0007669"/>
    <property type="project" value="UniProtKB-KW"/>
</dbReference>
<dbReference type="Gene3D" id="3.40.960.10">
    <property type="entry name" value="VSR Endonuclease"/>
    <property type="match status" value="1"/>
</dbReference>
<feature type="domain" description="DUF559" evidence="7">
    <location>
        <begin position="102"/>
        <end position="141"/>
    </location>
</feature>
<evidence type="ECO:0000256" key="4">
    <source>
        <dbReference type="ARBA" id="ARBA00022801"/>
    </source>
</evidence>
<evidence type="ECO:0000256" key="3">
    <source>
        <dbReference type="ARBA" id="ARBA00022763"/>
    </source>
</evidence>
<dbReference type="SUPFAM" id="SSF52980">
    <property type="entry name" value="Restriction endonuclease-like"/>
    <property type="match status" value="1"/>
</dbReference>
<sequence length="155" mass="18943">MQKAAIVMKYKFDTDQETRKRMSKVHVTEGKDEVVIRKILWDNGIHYRKNYKELPGKPDIAITKYKIAVFIDGEFWHGYDWENYRNHIKRNRDYWIPKIEHNMKHDQEVNAKLEEKGWTVLRFWSKKVLKNPEYYAELIMWHVRAKQNSQDTDDK</sequence>
<protein>
    <submittedName>
        <fullName evidence="8">Very-short-patch-repair endonuclease</fullName>
    </submittedName>
</protein>
<proteinExistence type="inferred from homology"/>
<name>A0A0R1NW56_LIMMU</name>
<organism evidence="8 9">
    <name type="scientific">Limosilactobacillus mucosae DSM 13345</name>
    <dbReference type="NCBI Taxonomy" id="1423771"/>
    <lineage>
        <taxon>Bacteria</taxon>
        <taxon>Bacillati</taxon>
        <taxon>Bacillota</taxon>
        <taxon>Bacilli</taxon>
        <taxon>Lactobacillales</taxon>
        <taxon>Lactobacillaceae</taxon>
        <taxon>Limosilactobacillus</taxon>
    </lineage>
</organism>
<keyword evidence="4" id="KW-0378">Hydrolase</keyword>